<keyword evidence="3" id="KW-1133">Transmembrane helix</keyword>
<dbReference type="Proteomes" id="UP000622405">
    <property type="component" value="Unassembled WGS sequence"/>
</dbReference>
<comment type="similarity">
    <text evidence="1 2">Belongs to the BioY family.</text>
</comment>
<comment type="caution">
    <text evidence="4">The sequence shown here is derived from an EMBL/GenBank/DDBJ whole genome shotgun (WGS) entry which is preliminary data.</text>
</comment>
<evidence type="ECO:0000313" key="5">
    <source>
        <dbReference type="Proteomes" id="UP000622405"/>
    </source>
</evidence>
<evidence type="ECO:0000256" key="2">
    <source>
        <dbReference type="PIRNR" id="PIRNR016661"/>
    </source>
</evidence>
<gene>
    <name evidence="4" type="ORF">GH811_12685</name>
</gene>
<protein>
    <recommendedName>
        <fullName evidence="2">Biotin transporter</fullName>
    </recommendedName>
</protein>
<feature type="transmembrane region" description="Helical" evidence="3">
    <location>
        <begin position="154"/>
        <end position="180"/>
    </location>
</feature>
<proteinExistence type="inferred from homology"/>
<feature type="transmembrane region" description="Helical" evidence="3">
    <location>
        <begin position="63"/>
        <end position="87"/>
    </location>
</feature>
<feature type="transmembrane region" description="Helical" evidence="3">
    <location>
        <begin position="12"/>
        <end position="33"/>
    </location>
</feature>
<dbReference type="PANTHER" id="PTHR34295:SF1">
    <property type="entry name" value="BIOTIN TRANSPORTER BIOY"/>
    <property type="match status" value="1"/>
</dbReference>
<comment type="subcellular location">
    <subcellularLocation>
        <location evidence="2">Cell membrane</location>
        <topology evidence="2">Multi-pass membrane protein</topology>
    </subcellularLocation>
</comment>
<dbReference type="PIRSF" id="PIRSF016661">
    <property type="entry name" value="BioY"/>
    <property type="match status" value="1"/>
</dbReference>
<accession>A0ABR6YZ02</accession>
<reference evidence="4 5" key="1">
    <citation type="journal article" date="2020" name="mSystems">
        <title>Defining Genomic and Predicted Metabolic Features of the Acetobacterium Genus.</title>
        <authorList>
            <person name="Ross D.E."/>
            <person name="Marshall C.W."/>
            <person name="Gulliver D."/>
            <person name="May H.D."/>
            <person name="Norman R.S."/>
        </authorList>
    </citation>
    <scope>NUCLEOTIDE SEQUENCE [LARGE SCALE GENOMIC DNA]</scope>
    <source>
        <strain evidence="4 5">DSM 4132</strain>
    </source>
</reference>
<dbReference type="RefSeq" id="WP_186894695.1">
    <property type="nucleotide sequence ID" value="NZ_WJBE01000012.1"/>
</dbReference>
<sequence>MIEKNIINKNTLNIRMLVLCGLFSALIVVGAMIKVPLPGIPFTLQTLFVLLAGLLLGSRGGLIAVLVYIFLGLVGLPVFSGGGGLMYVLKPSFGYIVGFALGAFVTGWLAEKNTSDETLPMVIAALAGTAVIYALGLTWYYIIANYYLNTPVGAATLMMTGFVMTLPGDLIKIAVSVLLAKRLAPVIRQGMFTK</sequence>
<evidence type="ECO:0000256" key="1">
    <source>
        <dbReference type="ARBA" id="ARBA00010692"/>
    </source>
</evidence>
<evidence type="ECO:0000256" key="3">
    <source>
        <dbReference type="SAM" id="Phobius"/>
    </source>
</evidence>
<keyword evidence="2" id="KW-1003">Cell membrane</keyword>
<feature type="transmembrane region" description="Helical" evidence="3">
    <location>
        <begin position="93"/>
        <end position="110"/>
    </location>
</feature>
<evidence type="ECO:0000313" key="4">
    <source>
        <dbReference type="EMBL" id="MBC3900473.1"/>
    </source>
</evidence>
<keyword evidence="3" id="KW-0812">Transmembrane</keyword>
<feature type="transmembrane region" description="Helical" evidence="3">
    <location>
        <begin position="122"/>
        <end position="142"/>
    </location>
</feature>
<dbReference type="PANTHER" id="PTHR34295">
    <property type="entry name" value="BIOTIN TRANSPORTER BIOY"/>
    <property type="match status" value="1"/>
</dbReference>
<keyword evidence="2" id="KW-0813">Transport</keyword>
<organism evidence="4 5">
    <name type="scientific">Acetobacterium malicum</name>
    <dbReference type="NCBI Taxonomy" id="52692"/>
    <lineage>
        <taxon>Bacteria</taxon>
        <taxon>Bacillati</taxon>
        <taxon>Bacillota</taxon>
        <taxon>Clostridia</taxon>
        <taxon>Eubacteriales</taxon>
        <taxon>Eubacteriaceae</taxon>
        <taxon>Acetobacterium</taxon>
    </lineage>
</organism>
<dbReference type="InterPro" id="IPR003784">
    <property type="entry name" value="BioY"/>
</dbReference>
<dbReference type="EMBL" id="WJBE01000012">
    <property type="protein sequence ID" value="MBC3900473.1"/>
    <property type="molecule type" value="Genomic_DNA"/>
</dbReference>
<feature type="transmembrane region" description="Helical" evidence="3">
    <location>
        <begin position="39"/>
        <end position="56"/>
    </location>
</feature>
<dbReference type="Gene3D" id="1.10.1760.20">
    <property type="match status" value="1"/>
</dbReference>
<keyword evidence="2 3" id="KW-0472">Membrane</keyword>
<dbReference type="Pfam" id="PF02632">
    <property type="entry name" value="BioY"/>
    <property type="match status" value="1"/>
</dbReference>
<keyword evidence="5" id="KW-1185">Reference proteome</keyword>
<name>A0ABR6YZ02_9FIRM</name>